<evidence type="ECO:0000256" key="3">
    <source>
        <dbReference type="ARBA" id="ARBA00022448"/>
    </source>
</evidence>
<dbReference type="SUPFAM" id="SSF56935">
    <property type="entry name" value="Porins"/>
    <property type="match status" value="1"/>
</dbReference>
<dbReference type="EMBL" id="PKQE01000004">
    <property type="protein sequence ID" value="PLC41622.1"/>
    <property type="molecule type" value="Genomic_DNA"/>
</dbReference>
<evidence type="ECO:0000259" key="12">
    <source>
        <dbReference type="Pfam" id="PF13609"/>
    </source>
</evidence>
<dbReference type="InterPro" id="IPR050298">
    <property type="entry name" value="Gram-neg_bact_OMP"/>
</dbReference>
<evidence type="ECO:0000256" key="10">
    <source>
        <dbReference type="ARBA" id="ARBA00023237"/>
    </source>
</evidence>
<evidence type="ECO:0000256" key="4">
    <source>
        <dbReference type="ARBA" id="ARBA00022452"/>
    </source>
</evidence>
<protein>
    <submittedName>
        <fullName evidence="13">Porin</fullName>
    </submittedName>
</protein>
<evidence type="ECO:0000313" key="13">
    <source>
        <dbReference type="EMBL" id="PLC41622.1"/>
    </source>
</evidence>
<evidence type="ECO:0000256" key="11">
    <source>
        <dbReference type="SAM" id="SignalP"/>
    </source>
</evidence>
<comment type="subcellular location">
    <subcellularLocation>
        <location evidence="1">Cell outer membrane</location>
        <topology evidence="1">Multi-pass membrane protein</topology>
    </subcellularLocation>
</comment>
<evidence type="ECO:0000256" key="6">
    <source>
        <dbReference type="ARBA" id="ARBA00022729"/>
    </source>
</evidence>
<keyword evidence="9" id="KW-0472">Membrane</keyword>
<dbReference type="InterPro" id="IPR033900">
    <property type="entry name" value="Gram_neg_porin_domain"/>
</dbReference>
<comment type="caution">
    <text evidence="13">The sequence shown here is derived from an EMBL/GenBank/DDBJ whole genome shotgun (WGS) entry which is preliminary data.</text>
</comment>
<feature type="chain" id="PRO_5014827104" evidence="11">
    <location>
        <begin position="31"/>
        <end position="358"/>
    </location>
</feature>
<dbReference type="PANTHER" id="PTHR34501:SF9">
    <property type="entry name" value="MAJOR OUTER MEMBRANE PROTEIN P.IA"/>
    <property type="match status" value="1"/>
</dbReference>
<keyword evidence="3" id="KW-0813">Transport</keyword>
<keyword evidence="10" id="KW-0998">Cell outer membrane</keyword>
<keyword evidence="4" id="KW-1134">Transmembrane beta strand</keyword>
<proteinExistence type="predicted"/>
<evidence type="ECO:0000256" key="8">
    <source>
        <dbReference type="ARBA" id="ARBA00023114"/>
    </source>
</evidence>
<evidence type="ECO:0000256" key="5">
    <source>
        <dbReference type="ARBA" id="ARBA00022692"/>
    </source>
</evidence>
<feature type="signal peptide" evidence="11">
    <location>
        <begin position="1"/>
        <end position="30"/>
    </location>
</feature>
<keyword evidence="7" id="KW-0406">Ion transport</keyword>
<evidence type="ECO:0000256" key="1">
    <source>
        <dbReference type="ARBA" id="ARBA00004571"/>
    </source>
</evidence>
<dbReference type="Gene3D" id="2.40.160.10">
    <property type="entry name" value="Porin"/>
    <property type="match status" value="1"/>
</dbReference>
<dbReference type="CDD" id="cd00342">
    <property type="entry name" value="gram_neg_porins"/>
    <property type="match status" value="1"/>
</dbReference>
<dbReference type="OrthoDB" id="8712661at2"/>
<dbReference type="GO" id="GO:0015288">
    <property type="term" value="F:porin activity"/>
    <property type="evidence" value="ECO:0007669"/>
    <property type="project" value="UniProtKB-KW"/>
</dbReference>
<sequence length="358" mass="37738">MNRTTAVRGTLACALGLTFALAGWTAPALAQTNVTLYGRVASGIDYQNNVAPTATSPGGSLWRAADNQWGTSMFGFMGKEDLGGGLQAVFRLESGFGAAQGKTNGDALFNRRSYVGLSSPTWGTLTAGKNLFISNDVWFLDPTGQQFIGSATLVRGRNWPGANNIVEYQSPTWGGFQIGLQTGLGEQPGSFTNSRRDGVSAVYTAGPLEVRAIYDVIRDGNGKFSDIFNFSKEATIGGTYTIGKAKLFAAYENLSAPDAAAGAPTKANHYWLGINYEVTPALTLIGAAYRVNVNHGGGNANLFMAGANYNLSKRTMLYASVGTVQNSSTANFSVEATNNNPAPGKNQLGAYTGIVHSF</sequence>
<organism evidence="13 14">
    <name type="scientific">Ralstonia pickettii</name>
    <name type="common">Burkholderia pickettii</name>
    <dbReference type="NCBI Taxonomy" id="329"/>
    <lineage>
        <taxon>Bacteria</taxon>
        <taxon>Pseudomonadati</taxon>
        <taxon>Pseudomonadota</taxon>
        <taxon>Betaproteobacteria</taxon>
        <taxon>Burkholderiales</taxon>
        <taxon>Burkholderiaceae</taxon>
        <taxon>Ralstonia</taxon>
    </lineage>
</organism>
<accession>A0A2N4TPJ9</accession>
<comment type="subunit">
    <text evidence="2">Homotrimer.</text>
</comment>
<dbReference type="PANTHER" id="PTHR34501">
    <property type="entry name" value="PROTEIN YDDL-RELATED"/>
    <property type="match status" value="1"/>
</dbReference>
<dbReference type="GO" id="GO:0046930">
    <property type="term" value="C:pore complex"/>
    <property type="evidence" value="ECO:0007669"/>
    <property type="project" value="UniProtKB-KW"/>
</dbReference>
<evidence type="ECO:0000313" key="14">
    <source>
        <dbReference type="Proteomes" id="UP000234456"/>
    </source>
</evidence>
<evidence type="ECO:0000256" key="7">
    <source>
        <dbReference type="ARBA" id="ARBA00023065"/>
    </source>
</evidence>
<dbReference type="InterPro" id="IPR023614">
    <property type="entry name" value="Porin_dom_sf"/>
</dbReference>
<dbReference type="PRINTS" id="PR00184">
    <property type="entry name" value="NEISSPPORIN"/>
</dbReference>
<keyword evidence="8" id="KW-0626">Porin</keyword>
<dbReference type="InterPro" id="IPR002299">
    <property type="entry name" value="Porin_Neis"/>
</dbReference>
<gene>
    <name evidence="13" type="ORF">C0Q88_18785</name>
</gene>
<dbReference type="GO" id="GO:0009279">
    <property type="term" value="C:cell outer membrane"/>
    <property type="evidence" value="ECO:0007669"/>
    <property type="project" value="UniProtKB-SubCell"/>
</dbReference>
<name>A0A2N4TPJ9_RALPI</name>
<reference evidence="13 14" key="1">
    <citation type="submission" date="2017-12" db="EMBL/GenBank/DDBJ databases">
        <title>Draft genome sequence of Ralstonia pickettii 52.</title>
        <authorList>
            <person name="Zheng B."/>
        </authorList>
    </citation>
    <scope>NUCLEOTIDE SEQUENCE [LARGE SCALE GENOMIC DNA]</scope>
    <source>
        <strain evidence="13 14">52</strain>
    </source>
</reference>
<dbReference type="Pfam" id="PF13609">
    <property type="entry name" value="Porin_4"/>
    <property type="match status" value="1"/>
</dbReference>
<dbReference type="PRINTS" id="PR00182">
    <property type="entry name" value="ECOLNEIPORIN"/>
</dbReference>
<dbReference type="GO" id="GO:0034220">
    <property type="term" value="P:monoatomic ion transmembrane transport"/>
    <property type="evidence" value="ECO:0007669"/>
    <property type="project" value="InterPro"/>
</dbReference>
<keyword evidence="6 11" id="KW-0732">Signal</keyword>
<dbReference type="AlphaFoldDB" id="A0A2N4TPJ9"/>
<evidence type="ECO:0000256" key="9">
    <source>
        <dbReference type="ARBA" id="ARBA00023136"/>
    </source>
</evidence>
<dbReference type="Proteomes" id="UP000234456">
    <property type="component" value="Unassembled WGS sequence"/>
</dbReference>
<evidence type="ECO:0000256" key="2">
    <source>
        <dbReference type="ARBA" id="ARBA00011233"/>
    </source>
</evidence>
<dbReference type="InterPro" id="IPR001702">
    <property type="entry name" value="Porin_Gram-ve"/>
</dbReference>
<feature type="domain" description="Porin" evidence="12">
    <location>
        <begin position="19"/>
        <end position="327"/>
    </location>
</feature>
<dbReference type="RefSeq" id="WP_102066817.1">
    <property type="nucleotide sequence ID" value="NZ_PKQE01000004.1"/>
</dbReference>
<keyword evidence="5" id="KW-0812">Transmembrane</keyword>